<dbReference type="EMBL" id="FPAJ01000001">
    <property type="protein sequence ID" value="SFS50934.1"/>
    <property type="molecule type" value="Genomic_DNA"/>
</dbReference>
<sequence>MTVRVLIDACVLYPTVMREIVLGAARAGGFTPLWSARILEEWARAAVKISPTGEAQARAEIAVLRAAWPQAEIAPHHGLERRLYLPDENDIHVLAAAVSGNADSIMTLNAKDFPRGTLAEEGLSRVDPDSYLHGIWLAEPAMIETVAAGVLTQARQLSGQDWEMRALLKKARLPRLAKALG</sequence>
<dbReference type="InterPro" id="IPR002716">
    <property type="entry name" value="PIN_dom"/>
</dbReference>
<evidence type="ECO:0000313" key="3">
    <source>
        <dbReference type="Proteomes" id="UP000199239"/>
    </source>
</evidence>
<dbReference type="Proteomes" id="UP000199239">
    <property type="component" value="Unassembled WGS sequence"/>
</dbReference>
<dbReference type="InterPro" id="IPR029060">
    <property type="entry name" value="PIN-like_dom_sf"/>
</dbReference>
<evidence type="ECO:0000259" key="1">
    <source>
        <dbReference type="Pfam" id="PF13470"/>
    </source>
</evidence>
<evidence type="ECO:0000313" key="2">
    <source>
        <dbReference type="EMBL" id="SFS50934.1"/>
    </source>
</evidence>
<dbReference type="NCBIfam" id="NF046100">
    <property type="entry name" value="RSP_2648_fam_PIN"/>
    <property type="match status" value="1"/>
</dbReference>
<dbReference type="OrthoDB" id="211933at2"/>
<protein>
    <submittedName>
        <fullName evidence="2">PIN domain-containing protein</fullName>
    </submittedName>
</protein>
<keyword evidence="3" id="KW-1185">Reference proteome</keyword>
<feature type="domain" description="PIN" evidence="1">
    <location>
        <begin position="4"/>
        <end position="110"/>
    </location>
</feature>
<gene>
    <name evidence="2" type="ORF">SAMN04488040_0690</name>
</gene>
<accession>A0A1I6QER8</accession>
<dbReference type="SUPFAM" id="SSF88723">
    <property type="entry name" value="PIN domain-like"/>
    <property type="match status" value="1"/>
</dbReference>
<dbReference type="Pfam" id="PF13470">
    <property type="entry name" value="PIN_3"/>
    <property type="match status" value="1"/>
</dbReference>
<dbReference type="RefSeq" id="WP_093914917.1">
    <property type="nucleotide sequence ID" value="NZ_FPAJ01000001.1"/>
</dbReference>
<dbReference type="AlphaFoldDB" id="A0A1I6QER8"/>
<name>A0A1I6QER8_9RHOB</name>
<organism evidence="2 3">
    <name type="scientific">Sulfitobacter marinus</name>
    <dbReference type="NCBI Taxonomy" id="394264"/>
    <lineage>
        <taxon>Bacteria</taxon>
        <taxon>Pseudomonadati</taxon>
        <taxon>Pseudomonadota</taxon>
        <taxon>Alphaproteobacteria</taxon>
        <taxon>Rhodobacterales</taxon>
        <taxon>Roseobacteraceae</taxon>
        <taxon>Sulfitobacter</taxon>
    </lineage>
</organism>
<proteinExistence type="predicted"/>
<dbReference type="STRING" id="394264.SAMN04488040_0690"/>
<reference evidence="3" key="1">
    <citation type="submission" date="2016-10" db="EMBL/GenBank/DDBJ databases">
        <authorList>
            <person name="Varghese N."/>
            <person name="Submissions S."/>
        </authorList>
    </citation>
    <scope>NUCLEOTIDE SEQUENCE [LARGE SCALE GENOMIC DNA]</scope>
    <source>
        <strain evidence="3">DSM 23422</strain>
    </source>
</reference>